<evidence type="ECO:0000259" key="3">
    <source>
        <dbReference type="Pfam" id="PF16561"/>
    </source>
</evidence>
<dbReference type="SUPFAM" id="SSF81296">
    <property type="entry name" value="E set domains"/>
    <property type="match status" value="3"/>
</dbReference>
<name>A0A5D0I707_9FLAO</name>
<comment type="caution">
    <text evidence="4">The sequence shown here is derived from an EMBL/GenBank/DDBJ whole genome shotgun (WGS) entry which is preliminary data.</text>
</comment>
<organism evidence="4 5">
    <name type="scientific">Seonamhaeicola marinus</name>
    <dbReference type="NCBI Taxonomy" id="1912246"/>
    <lineage>
        <taxon>Bacteria</taxon>
        <taxon>Pseudomonadati</taxon>
        <taxon>Bacteroidota</taxon>
        <taxon>Flavobacteriia</taxon>
        <taxon>Flavobacteriales</taxon>
        <taxon>Flavobacteriaceae</taxon>
    </lineage>
</organism>
<evidence type="ECO:0000313" key="5">
    <source>
        <dbReference type="Proteomes" id="UP000323930"/>
    </source>
</evidence>
<protein>
    <recommendedName>
        <fullName evidence="3">AMP-activated protein kinase glycogen-binding domain-containing protein</fullName>
    </recommendedName>
</protein>
<sequence length="323" mass="37878">MKTFIAYISFVFTLLINLNSFAQNNNIVKGYKIEGDSVVFTFDAREYSKFTQENTGQILEFNDFDIHNVVVSGNFNLWSRDLWKMHKVSEHIYQLKKSILDFSDEFIYEFKFVINNNYWAEPSRSDPNISKAIKKDKRLKGVYNLKLYTAHPSENGNAIFKLNGFKDAKRVILAGSFNKWHESLFKMNKTDTGWELVLQMKPDVYQYRFIVDGHWMEDPDNPYKTRNEFGEFNSVIDIKAYTAFKLKGYTDAKTVILSGSFNDWSTRKFKMRKMEYGWKYVLPLSGGKHHYKFIVDGQWIVDPNNSVKEYDGHGNINSVCMVK</sequence>
<dbReference type="InterPro" id="IPR032640">
    <property type="entry name" value="AMPK1_CBM"/>
</dbReference>
<evidence type="ECO:0000313" key="4">
    <source>
        <dbReference type="EMBL" id="TYA78681.1"/>
    </source>
</evidence>
<dbReference type="Gene3D" id="2.60.40.10">
    <property type="entry name" value="Immunoglobulins"/>
    <property type="match status" value="3"/>
</dbReference>
<dbReference type="Proteomes" id="UP000323930">
    <property type="component" value="Unassembled WGS sequence"/>
</dbReference>
<keyword evidence="2" id="KW-0732">Signal</keyword>
<evidence type="ECO:0000256" key="1">
    <source>
        <dbReference type="ARBA" id="ARBA00010926"/>
    </source>
</evidence>
<comment type="similarity">
    <text evidence="1">Belongs to the 5'-AMP-activated protein kinase beta subunit family.</text>
</comment>
<feature type="domain" description="AMP-activated protein kinase glycogen-binding" evidence="3">
    <location>
        <begin position="251"/>
        <end position="323"/>
    </location>
</feature>
<proteinExistence type="inferred from homology"/>
<dbReference type="PANTHER" id="PTHR10343:SF84">
    <property type="entry name" value="5'-AMP-ACTIVATED PROTEIN KINASE SUBUNIT BETA-1"/>
    <property type="match status" value="1"/>
</dbReference>
<dbReference type="PANTHER" id="PTHR10343">
    <property type="entry name" value="5'-AMP-ACTIVATED PROTEIN KINASE , BETA SUBUNIT"/>
    <property type="match status" value="1"/>
</dbReference>
<feature type="signal peptide" evidence="2">
    <location>
        <begin position="1"/>
        <end position="22"/>
    </location>
</feature>
<dbReference type="InterPro" id="IPR050827">
    <property type="entry name" value="CRP1_MDG1_kinase"/>
</dbReference>
<dbReference type="Pfam" id="PF16561">
    <property type="entry name" value="AMPK1_CBM"/>
    <property type="match status" value="2"/>
</dbReference>
<accession>A0A5D0I707</accession>
<dbReference type="RefSeq" id="WP_148541922.1">
    <property type="nucleotide sequence ID" value="NZ_VSDQ01000577.1"/>
</dbReference>
<dbReference type="AlphaFoldDB" id="A0A5D0I707"/>
<feature type="domain" description="AMP-activated protein kinase glycogen-binding" evidence="3">
    <location>
        <begin position="167"/>
        <end position="240"/>
    </location>
</feature>
<evidence type="ECO:0000256" key="2">
    <source>
        <dbReference type="SAM" id="SignalP"/>
    </source>
</evidence>
<keyword evidence="5" id="KW-1185">Reference proteome</keyword>
<dbReference type="InterPro" id="IPR013783">
    <property type="entry name" value="Ig-like_fold"/>
</dbReference>
<dbReference type="OrthoDB" id="5451596at2"/>
<dbReference type="CDD" id="cd02859">
    <property type="entry name" value="E_set_AMPKbeta_like_N"/>
    <property type="match status" value="2"/>
</dbReference>
<dbReference type="EMBL" id="VSDQ01000577">
    <property type="protein sequence ID" value="TYA78681.1"/>
    <property type="molecule type" value="Genomic_DNA"/>
</dbReference>
<dbReference type="InterPro" id="IPR014756">
    <property type="entry name" value="Ig_E-set"/>
</dbReference>
<reference evidence="4 5" key="1">
    <citation type="submission" date="2019-08" db="EMBL/GenBank/DDBJ databases">
        <title>Seonamhaeicola sediminis sp. nov., isolated from marine sediment.</title>
        <authorList>
            <person name="Cao W.R."/>
        </authorList>
    </citation>
    <scope>NUCLEOTIDE SEQUENCE [LARGE SCALE GENOMIC DNA]</scope>
    <source>
        <strain evidence="4 5">B011</strain>
    </source>
</reference>
<gene>
    <name evidence="4" type="ORF">FUA24_10030</name>
</gene>
<feature type="chain" id="PRO_5022860414" description="AMP-activated protein kinase glycogen-binding domain-containing protein" evidence="2">
    <location>
        <begin position="23"/>
        <end position="323"/>
    </location>
</feature>